<evidence type="ECO:0000313" key="2">
    <source>
        <dbReference type="EMBL" id="MBB3939969.1"/>
    </source>
</evidence>
<keyword evidence="1" id="KW-0812">Transmembrane</keyword>
<keyword evidence="3" id="KW-1185">Reference proteome</keyword>
<reference evidence="2 3" key="1">
    <citation type="submission" date="2020-08" db="EMBL/GenBank/DDBJ databases">
        <title>Genomic Encyclopedia of Type Strains, Phase IV (KMG-IV): sequencing the most valuable type-strain genomes for metagenomic binning, comparative biology and taxonomic classification.</title>
        <authorList>
            <person name="Goeker M."/>
        </authorList>
    </citation>
    <scope>NUCLEOTIDE SEQUENCE [LARGE SCALE GENOMIC DNA]</scope>
    <source>
        <strain evidence="2 3">DSM 27568</strain>
    </source>
</reference>
<keyword evidence="1" id="KW-0472">Membrane</keyword>
<accession>A0A7W6C1K0</accession>
<feature type="transmembrane region" description="Helical" evidence="1">
    <location>
        <begin position="12"/>
        <end position="32"/>
    </location>
</feature>
<evidence type="ECO:0000313" key="3">
    <source>
        <dbReference type="Proteomes" id="UP000561459"/>
    </source>
</evidence>
<organism evidence="2 3">
    <name type="scientific">Novosphingobium fluoreni</name>
    <dbReference type="NCBI Taxonomy" id="1391222"/>
    <lineage>
        <taxon>Bacteria</taxon>
        <taxon>Pseudomonadati</taxon>
        <taxon>Pseudomonadota</taxon>
        <taxon>Alphaproteobacteria</taxon>
        <taxon>Sphingomonadales</taxon>
        <taxon>Sphingomonadaceae</taxon>
        <taxon>Novosphingobium</taxon>
    </lineage>
</organism>
<name>A0A7W6C1K0_9SPHN</name>
<comment type="caution">
    <text evidence="2">The sequence shown here is derived from an EMBL/GenBank/DDBJ whole genome shotgun (WGS) entry which is preliminary data.</text>
</comment>
<protein>
    <submittedName>
        <fullName evidence="2">Putative membrane protein</fullName>
    </submittedName>
</protein>
<feature type="transmembrane region" description="Helical" evidence="1">
    <location>
        <begin position="53"/>
        <end position="73"/>
    </location>
</feature>
<proteinExistence type="predicted"/>
<keyword evidence="1" id="KW-1133">Transmembrane helix</keyword>
<gene>
    <name evidence="2" type="ORF">GGR39_001619</name>
</gene>
<dbReference type="AlphaFoldDB" id="A0A7W6C1K0"/>
<sequence>MKSGQGAPMDNPGIWCAAAGIIAAMISIMAWLGDRARMRRDELDRVGFVPWRAVSFWSTVLAILLIAGAIKLWQDG</sequence>
<evidence type="ECO:0000256" key="1">
    <source>
        <dbReference type="SAM" id="Phobius"/>
    </source>
</evidence>
<dbReference type="EMBL" id="JACIDY010000003">
    <property type="protein sequence ID" value="MBB3939969.1"/>
    <property type="molecule type" value="Genomic_DNA"/>
</dbReference>
<dbReference type="Proteomes" id="UP000561459">
    <property type="component" value="Unassembled WGS sequence"/>
</dbReference>